<evidence type="ECO:0000256" key="1">
    <source>
        <dbReference type="SAM" id="Phobius"/>
    </source>
</evidence>
<feature type="transmembrane region" description="Helical" evidence="1">
    <location>
        <begin position="31"/>
        <end position="53"/>
    </location>
</feature>
<dbReference type="EMBL" id="BONY01000071">
    <property type="protein sequence ID" value="GIH09561.1"/>
    <property type="molecule type" value="Genomic_DNA"/>
</dbReference>
<dbReference type="AlphaFoldDB" id="A0A8J3QHU9"/>
<keyword evidence="1" id="KW-0472">Membrane</keyword>
<dbReference type="Proteomes" id="UP000612899">
    <property type="component" value="Unassembled WGS sequence"/>
</dbReference>
<keyword evidence="1" id="KW-0812">Transmembrane</keyword>
<dbReference type="RefSeq" id="WP_203913291.1">
    <property type="nucleotide sequence ID" value="NZ_BONY01000071.1"/>
</dbReference>
<accession>A0A8J3QHU9</accession>
<organism evidence="2 3">
    <name type="scientific">Rhizocola hellebori</name>
    <dbReference type="NCBI Taxonomy" id="1392758"/>
    <lineage>
        <taxon>Bacteria</taxon>
        <taxon>Bacillati</taxon>
        <taxon>Actinomycetota</taxon>
        <taxon>Actinomycetes</taxon>
        <taxon>Micromonosporales</taxon>
        <taxon>Micromonosporaceae</taxon>
        <taxon>Rhizocola</taxon>
    </lineage>
</organism>
<reference evidence="2" key="1">
    <citation type="submission" date="2021-01" db="EMBL/GenBank/DDBJ databases">
        <title>Whole genome shotgun sequence of Rhizocola hellebori NBRC 109834.</title>
        <authorList>
            <person name="Komaki H."/>
            <person name="Tamura T."/>
        </authorList>
    </citation>
    <scope>NUCLEOTIDE SEQUENCE</scope>
    <source>
        <strain evidence="2">NBRC 109834</strain>
    </source>
</reference>
<sequence length="137" mass="14657">MSDAQIAEGATGALPAPSARRTFRQWRRSRPFWGGLLVVLGGLEIIATIRAPLPVVMHVGMQGAIGYLIPFIIVICGFLIVFTPDQRIWNSCVAMVLALATWLTSNLGGFLLGMLLTLVGAALAFAWRPGQGPSRAP</sequence>
<dbReference type="InterPro" id="IPR046096">
    <property type="entry name" value="DUF6114"/>
</dbReference>
<evidence type="ECO:0000313" key="2">
    <source>
        <dbReference type="EMBL" id="GIH09561.1"/>
    </source>
</evidence>
<keyword evidence="1" id="KW-1133">Transmembrane helix</keyword>
<feature type="transmembrane region" description="Helical" evidence="1">
    <location>
        <begin position="59"/>
        <end position="81"/>
    </location>
</feature>
<gene>
    <name evidence="2" type="ORF">Rhe02_76280</name>
</gene>
<proteinExistence type="predicted"/>
<feature type="transmembrane region" description="Helical" evidence="1">
    <location>
        <begin position="110"/>
        <end position="127"/>
    </location>
</feature>
<dbReference type="Pfam" id="PF19609">
    <property type="entry name" value="DUF6114"/>
    <property type="match status" value="1"/>
</dbReference>
<protein>
    <submittedName>
        <fullName evidence="2">Uncharacterized protein</fullName>
    </submittedName>
</protein>
<evidence type="ECO:0000313" key="3">
    <source>
        <dbReference type="Proteomes" id="UP000612899"/>
    </source>
</evidence>
<comment type="caution">
    <text evidence="2">The sequence shown here is derived from an EMBL/GenBank/DDBJ whole genome shotgun (WGS) entry which is preliminary data.</text>
</comment>
<keyword evidence="3" id="KW-1185">Reference proteome</keyword>
<name>A0A8J3QHU9_9ACTN</name>